<dbReference type="EMBL" id="BARW01030644">
    <property type="protein sequence ID" value="GAJ08174.1"/>
    <property type="molecule type" value="Genomic_DNA"/>
</dbReference>
<evidence type="ECO:0000256" key="1">
    <source>
        <dbReference type="SAM" id="MobiDB-lite"/>
    </source>
</evidence>
<gene>
    <name evidence="2" type="ORF">S12H4_48942</name>
</gene>
<reference evidence="2" key="1">
    <citation type="journal article" date="2014" name="Front. Microbiol.">
        <title>High frequency of phylogenetically diverse reductive dehalogenase-homologous genes in deep subseafloor sedimentary metagenomes.</title>
        <authorList>
            <person name="Kawai M."/>
            <person name="Futagami T."/>
            <person name="Toyoda A."/>
            <person name="Takaki Y."/>
            <person name="Nishi S."/>
            <person name="Hori S."/>
            <person name="Arai W."/>
            <person name="Tsubouchi T."/>
            <person name="Morono Y."/>
            <person name="Uchiyama I."/>
            <person name="Ito T."/>
            <person name="Fujiyama A."/>
            <person name="Inagaki F."/>
            <person name="Takami H."/>
        </authorList>
    </citation>
    <scope>NUCLEOTIDE SEQUENCE</scope>
    <source>
        <strain evidence="2">Expedition CK06-06</strain>
    </source>
</reference>
<sequence length="163" mass="18422">YAIDIGCEWVLLTNSKEWKLYHISFGKPPQTKLINSWNIISDDLAVLAKRFELVSYKNIKKGGLSRLWEKANVLTAQNILKVVLSEDSIRLIRREIKKATEVTVSPEEIVGAIRHLLNESSIAEMSKIKVSLPVKKQRKRTTTSKSSKGKEEPSTEETLTGES</sequence>
<evidence type="ECO:0000313" key="2">
    <source>
        <dbReference type="EMBL" id="GAJ08174.1"/>
    </source>
</evidence>
<name>X1TSD7_9ZZZZ</name>
<accession>X1TSD7</accession>
<organism evidence="2">
    <name type="scientific">marine sediment metagenome</name>
    <dbReference type="NCBI Taxonomy" id="412755"/>
    <lineage>
        <taxon>unclassified sequences</taxon>
        <taxon>metagenomes</taxon>
        <taxon>ecological metagenomes</taxon>
    </lineage>
</organism>
<comment type="caution">
    <text evidence="2">The sequence shown here is derived from an EMBL/GenBank/DDBJ whole genome shotgun (WGS) entry which is preliminary data.</text>
</comment>
<protein>
    <submittedName>
        <fullName evidence="2">Uncharacterized protein</fullName>
    </submittedName>
</protein>
<dbReference type="AlphaFoldDB" id="X1TSD7"/>
<proteinExistence type="predicted"/>
<feature type="non-terminal residue" evidence="2">
    <location>
        <position position="1"/>
    </location>
</feature>
<feature type="region of interest" description="Disordered" evidence="1">
    <location>
        <begin position="133"/>
        <end position="163"/>
    </location>
</feature>